<feature type="region of interest" description="Disordered" evidence="2">
    <location>
        <begin position="113"/>
        <end position="133"/>
    </location>
</feature>
<feature type="compositionally biased region" description="Polar residues" evidence="2">
    <location>
        <begin position="124"/>
        <end position="133"/>
    </location>
</feature>
<organism evidence="4 5">
    <name type="scientific">Flexivirga aerilata</name>
    <dbReference type="NCBI Taxonomy" id="1656889"/>
    <lineage>
        <taxon>Bacteria</taxon>
        <taxon>Bacillati</taxon>
        <taxon>Actinomycetota</taxon>
        <taxon>Actinomycetes</taxon>
        <taxon>Micrococcales</taxon>
        <taxon>Dermacoccaceae</taxon>
        <taxon>Flexivirga</taxon>
    </lineage>
</organism>
<dbReference type="SUPFAM" id="SSF54909">
    <property type="entry name" value="Dimeric alpha+beta barrel"/>
    <property type="match status" value="1"/>
</dbReference>
<feature type="domain" description="YCII-related" evidence="3">
    <location>
        <begin position="12"/>
        <end position="105"/>
    </location>
</feature>
<evidence type="ECO:0000256" key="1">
    <source>
        <dbReference type="ARBA" id="ARBA00007689"/>
    </source>
</evidence>
<dbReference type="InterPro" id="IPR005545">
    <property type="entry name" value="YCII"/>
</dbReference>
<dbReference type="Gene3D" id="3.30.70.1060">
    <property type="entry name" value="Dimeric alpha+beta barrel"/>
    <property type="match status" value="1"/>
</dbReference>
<dbReference type="EMBL" id="JABENB010000001">
    <property type="protein sequence ID" value="NNG38412.1"/>
    <property type="molecule type" value="Genomic_DNA"/>
</dbReference>
<evidence type="ECO:0000256" key="2">
    <source>
        <dbReference type="SAM" id="MobiDB-lite"/>
    </source>
</evidence>
<keyword evidence="5" id="KW-1185">Reference proteome</keyword>
<evidence type="ECO:0000259" key="3">
    <source>
        <dbReference type="Pfam" id="PF03795"/>
    </source>
</evidence>
<sequence length="133" mass="14345">MPRFMGFVRMEEGVGTPPKALFEAMDKYISELAAKGVFVDGGGLYGTEDAVNFVARQGEVSRVDGPYAEAKEVVGGWAILQYDTVEEAVAGQQEFAELHAKHWPEVTVVATLRQISDGPENPENPESSDAPTG</sequence>
<dbReference type="AlphaFoldDB" id="A0A849ANN2"/>
<dbReference type="InterPro" id="IPR011008">
    <property type="entry name" value="Dimeric_a/b-barrel"/>
</dbReference>
<gene>
    <name evidence="4" type="ORF">HJ588_03865</name>
</gene>
<protein>
    <recommendedName>
        <fullName evidence="3">YCII-related domain-containing protein</fullName>
    </recommendedName>
</protein>
<reference evidence="4 5" key="1">
    <citation type="submission" date="2020-05" db="EMBL/GenBank/DDBJ databases">
        <title>Flexivirga sp. ID2601S isolated from air conditioner.</title>
        <authorList>
            <person name="Kim D.H."/>
        </authorList>
    </citation>
    <scope>NUCLEOTIDE SEQUENCE [LARGE SCALE GENOMIC DNA]</scope>
    <source>
        <strain evidence="4 5">ID2601S</strain>
    </source>
</reference>
<evidence type="ECO:0000313" key="5">
    <source>
        <dbReference type="Proteomes" id="UP000557772"/>
    </source>
</evidence>
<dbReference type="Proteomes" id="UP000557772">
    <property type="component" value="Unassembled WGS sequence"/>
</dbReference>
<dbReference type="Pfam" id="PF03795">
    <property type="entry name" value="YCII"/>
    <property type="match status" value="1"/>
</dbReference>
<comment type="caution">
    <text evidence="4">The sequence shown here is derived from an EMBL/GenBank/DDBJ whole genome shotgun (WGS) entry which is preliminary data.</text>
</comment>
<proteinExistence type="inferred from homology"/>
<evidence type="ECO:0000313" key="4">
    <source>
        <dbReference type="EMBL" id="NNG38412.1"/>
    </source>
</evidence>
<dbReference type="RefSeq" id="WP_171152101.1">
    <property type="nucleotide sequence ID" value="NZ_JABENB010000001.1"/>
</dbReference>
<accession>A0A849ANN2</accession>
<name>A0A849ANN2_9MICO</name>
<dbReference type="PANTHER" id="PTHR35174">
    <property type="entry name" value="BLL7171 PROTEIN-RELATED"/>
    <property type="match status" value="1"/>
</dbReference>
<comment type="similarity">
    <text evidence="1">Belongs to the YciI family.</text>
</comment>